<evidence type="ECO:0000313" key="3">
    <source>
        <dbReference type="Proteomes" id="UP001299235"/>
    </source>
</evidence>
<keyword evidence="3" id="KW-1185">Reference proteome</keyword>
<proteinExistence type="predicted"/>
<protein>
    <submittedName>
        <fullName evidence="2">DUF3492 domain-containing protein</fullName>
    </submittedName>
</protein>
<dbReference type="EMBL" id="JAJEQE010000016">
    <property type="protein sequence ID" value="MCC2148910.1"/>
    <property type="molecule type" value="Genomic_DNA"/>
</dbReference>
<dbReference type="InterPro" id="IPR022622">
    <property type="entry name" value="DUF3492"/>
</dbReference>
<name>A0ABS8EUR6_9FIRM</name>
<comment type="caution">
    <text evidence="2">The sequence shown here is derived from an EMBL/GenBank/DDBJ whole genome shotgun (WGS) entry which is preliminary data.</text>
</comment>
<evidence type="ECO:0000313" key="2">
    <source>
        <dbReference type="EMBL" id="MCC2148910.1"/>
    </source>
</evidence>
<feature type="domain" description="DUF3492" evidence="1">
    <location>
        <begin position="1"/>
        <end position="132"/>
    </location>
</feature>
<evidence type="ECO:0000259" key="1">
    <source>
        <dbReference type="Pfam" id="PF11997"/>
    </source>
</evidence>
<organism evidence="2 3">
    <name type="scientific">Hominisplanchenecus faecis</name>
    <dbReference type="NCBI Taxonomy" id="2885351"/>
    <lineage>
        <taxon>Bacteria</taxon>
        <taxon>Bacillati</taxon>
        <taxon>Bacillota</taxon>
        <taxon>Clostridia</taxon>
        <taxon>Lachnospirales</taxon>
        <taxon>Lachnospiraceae</taxon>
        <taxon>Hominisplanchenecus</taxon>
    </lineage>
</organism>
<accession>A0ABS8EUR6</accession>
<dbReference type="Pfam" id="PF11997">
    <property type="entry name" value="DUF3492"/>
    <property type="match status" value="1"/>
</dbReference>
<dbReference type="RefSeq" id="WP_248835185.1">
    <property type="nucleotide sequence ID" value="NZ_JAJEQE010000016.1"/>
</dbReference>
<reference evidence="2 3" key="1">
    <citation type="submission" date="2021-10" db="EMBL/GenBank/DDBJ databases">
        <title>Anaerobic single-cell dispensing facilitates the cultivation of human gut bacteria.</title>
        <authorList>
            <person name="Afrizal A."/>
        </authorList>
    </citation>
    <scope>NUCLEOTIDE SEQUENCE [LARGE SCALE GENOMIC DNA]</scope>
    <source>
        <strain evidence="2 3">CLA-AA-H246</strain>
    </source>
</reference>
<dbReference type="Proteomes" id="UP001299235">
    <property type="component" value="Unassembled WGS sequence"/>
</dbReference>
<sequence length="137" mass="16157">MKVCIVAEGCYPYVVGGVSGWINSMIKSFPNIEFILLTIVANRSVRGKFVYELPENLTQVYELYLEDCEWEEGERERKVRKRFHLSKKERTELTNLVMNRKIEWGVIFDLFQRKGVSVDNLLMGPDFFQIVRECWPV</sequence>
<gene>
    <name evidence="2" type="ORF">LKD42_06535</name>
</gene>